<dbReference type="CDD" id="cd00030">
    <property type="entry name" value="C2"/>
    <property type="match status" value="1"/>
</dbReference>
<dbReference type="STRING" id="559515.M4BTJ8"/>
<dbReference type="Pfam" id="PF00168">
    <property type="entry name" value="C2"/>
    <property type="match status" value="2"/>
</dbReference>
<dbReference type="InterPro" id="IPR035892">
    <property type="entry name" value="C2_domain_sf"/>
</dbReference>
<evidence type="ECO:0000313" key="3">
    <source>
        <dbReference type="EnsemblProtists" id="HpaP809783"/>
    </source>
</evidence>
<protein>
    <recommendedName>
        <fullName evidence="2">C2 domain-containing protein</fullName>
    </recommendedName>
</protein>
<dbReference type="Proteomes" id="UP000011713">
    <property type="component" value="Unassembled WGS sequence"/>
</dbReference>
<dbReference type="PANTHER" id="PTHR35397:SF1">
    <property type="entry name" value="ARMADILLO-LIKE HELICAL DOMAIN-CONTAINING PROTEIN"/>
    <property type="match status" value="1"/>
</dbReference>
<dbReference type="PROSITE" id="PS50004">
    <property type="entry name" value="C2"/>
    <property type="match status" value="1"/>
</dbReference>
<keyword evidence="4" id="KW-1185">Reference proteome</keyword>
<sequence>MSTRSSYTGSPRQLTVNQMNQLSIRSLEDLNQLSQATREFGEVYSGGNDSDLTARRSPKFLQQLFDPLETRRDAACLFRVRISGIQCRNLQGGRFSGKNDPYVEFHWDSDASDFSKSNNHTTKVNNHTAKPNNHHNNQHGLEDGTATGIPPFATPVIKADLNPNYKGVLITFEYKVTLEALATKYLSVKVFASKLFQANQLIGQTKVDLWSIATGPVHHDHHLEGCENGRVVFNCYMEQCSEWDISVSDVGVMMPAIANELDRPEGHDFQEDASLPLKKFGVSYKCTIGINEKFYMGNTLKHAVKREIGEIDEVSFQALARLAVLSSRVSRPNTQSKSEAGADDEVAADLLVAQDPIGVGWTSSSDYLPPIKRYSTFDELMSATLTLEVSSR</sequence>
<reference evidence="3" key="2">
    <citation type="submission" date="2015-06" db="UniProtKB">
        <authorList>
            <consortium name="EnsemblProtists"/>
        </authorList>
    </citation>
    <scope>IDENTIFICATION</scope>
    <source>
        <strain evidence="3">Emoy2</strain>
    </source>
</reference>
<organism evidence="3 4">
    <name type="scientific">Hyaloperonospora arabidopsidis (strain Emoy2)</name>
    <name type="common">Downy mildew agent</name>
    <name type="synonym">Peronospora arabidopsidis</name>
    <dbReference type="NCBI Taxonomy" id="559515"/>
    <lineage>
        <taxon>Eukaryota</taxon>
        <taxon>Sar</taxon>
        <taxon>Stramenopiles</taxon>
        <taxon>Oomycota</taxon>
        <taxon>Peronosporomycetes</taxon>
        <taxon>Peronosporales</taxon>
        <taxon>Peronosporaceae</taxon>
        <taxon>Hyaloperonospora</taxon>
    </lineage>
</organism>
<dbReference type="PANTHER" id="PTHR35397">
    <property type="entry name" value="C2 DOMAIN-CONTAINING PROTEIN-RELATED"/>
    <property type="match status" value="1"/>
</dbReference>
<dbReference type="EMBL" id="JH597849">
    <property type="status" value="NOT_ANNOTATED_CDS"/>
    <property type="molecule type" value="Genomic_DNA"/>
</dbReference>
<proteinExistence type="predicted"/>
<dbReference type="InParanoid" id="M4BTJ8"/>
<dbReference type="SMART" id="SM00239">
    <property type="entry name" value="C2"/>
    <property type="match status" value="1"/>
</dbReference>
<feature type="compositionally biased region" description="Polar residues" evidence="1">
    <location>
        <begin position="116"/>
        <end position="131"/>
    </location>
</feature>
<dbReference type="VEuPathDB" id="FungiDB:HpaG809783"/>
<dbReference type="SUPFAM" id="SSF49562">
    <property type="entry name" value="C2 domain (Calcium/lipid-binding domain, CaLB)"/>
    <property type="match status" value="1"/>
</dbReference>
<name>M4BTJ8_HYAAE</name>
<evidence type="ECO:0000256" key="1">
    <source>
        <dbReference type="SAM" id="MobiDB-lite"/>
    </source>
</evidence>
<dbReference type="eggNOG" id="ENOG502QSXI">
    <property type="taxonomic scope" value="Eukaryota"/>
</dbReference>
<dbReference type="InterPro" id="IPR000008">
    <property type="entry name" value="C2_dom"/>
</dbReference>
<dbReference type="HOGENOM" id="CLU_704857_0_0_1"/>
<evidence type="ECO:0000313" key="4">
    <source>
        <dbReference type="Proteomes" id="UP000011713"/>
    </source>
</evidence>
<feature type="region of interest" description="Disordered" evidence="1">
    <location>
        <begin position="116"/>
        <end position="143"/>
    </location>
</feature>
<reference evidence="4" key="1">
    <citation type="journal article" date="2010" name="Science">
        <title>Signatures of adaptation to obligate biotrophy in the Hyaloperonospora arabidopsidis genome.</title>
        <authorList>
            <person name="Baxter L."/>
            <person name="Tripathy S."/>
            <person name="Ishaque N."/>
            <person name="Boot N."/>
            <person name="Cabral A."/>
            <person name="Kemen E."/>
            <person name="Thines M."/>
            <person name="Ah-Fong A."/>
            <person name="Anderson R."/>
            <person name="Badejoko W."/>
            <person name="Bittner-Eddy P."/>
            <person name="Boore J.L."/>
            <person name="Chibucos M.C."/>
            <person name="Coates M."/>
            <person name="Dehal P."/>
            <person name="Delehaunty K."/>
            <person name="Dong S."/>
            <person name="Downton P."/>
            <person name="Dumas B."/>
            <person name="Fabro G."/>
            <person name="Fronick C."/>
            <person name="Fuerstenberg S.I."/>
            <person name="Fulton L."/>
            <person name="Gaulin E."/>
            <person name="Govers F."/>
            <person name="Hughes L."/>
            <person name="Humphray S."/>
            <person name="Jiang R.H."/>
            <person name="Judelson H."/>
            <person name="Kamoun S."/>
            <person name="Kyung K."/>
            <person name="Meijer H."/>
            <person name="Minx P."/>
            <person name="Morris P."/>
            <person name="Nelson J."/>
            <person name="Phuntumart V."/>
            <person name="Qutob D."/>
            <person name="Rehmany A."/>
            <person name="Rougon-Cardoso A."/>
            <person name="Ryden P."/>
            <person name="Torto-Alalibo T."/>
            <person name="Studholme D."/>
            <person name="Wang Y."/>
            <person name="Win J."/>
            <person name="Wood J."/>
            <person name="Clifton S.W."/>
            <person name="Rogers J."/>
            <person name="Van den Ackerveken G."/>
            <person name="Jones J.D."/>
            <person name="McDowell J.M."/>
            <person name="Beynon J."/>
            <person name="Tyler B.M."/>
        </authorList>
    </citation>
    <scope>NUCLEOTIDE SEQUENCE [LARGE SCALE GENOMIC DNA]</scope>
    <source>
        <strain evidence="4">Emoy2</strain>
    </source>
</reference>
<dbReference type="AlphaFoldDB" id="M4BTJ8"/>
<dbReference type="Gene3D" id="2.60.40.150">
    <property type="entry name" value="C2 domain"/>
    <property type="match status" value="1"/>
</dbReference>
<dbReference type="EnsemblProtists" id="HpaT809783">
    <property type="protein sequence ID" value="HpaP809783"/>
    <property type="gene ID" value="HpaG809783"/>
</dbReference>
<feature type="domain" description="C2" evidence="2">
    <location>
        <begin position="60"/>
        <end position="222"/>
    </location>
</feature>
<evidence type="ECO:0000259" key="2">
    <source>
        <dbReference type="PROSITE" id="PS50004"/>
    </source>
</evidence>
<accession>M4BTJ8</accession>